<feature type="transmembrane region" description="Helical" evidence="2">
    <location>
        <begin position="286"/>
        <end position="306"/>
    </location>
</feature>
<name>A0A5J4W0L7_9EUKA</name>
<keyword evidence="2" id="KW-0812">Transmembrane</keyword>
<evidence type="ECO:0000313" key="4">
    <source>
        <dbReference type="EMBL" id="KAA6388332.1"/>
    </source>
</evidence>
<evidence type="ECO:0000256" key="1">
    <source>
        <dbReference type="SAM" id="MobiDB-lite"/>
    </source>
</evidence>
<proteinExistence type="predicted"/>
<dbReference type="InterPro" id="IPR057352">
    <property type="entry name" value="TPR_TmcB/C"/>
</dbReference>
<dbReference type="PANTHER" id="PTHR31600">
    <property type="entry name" value="TINY MACROCYSTS PROTEIN B-RELATED"/>
    <property type="match status" value="1"/>
</dbReference>
<feature type="transmembrane region" description="Helical" evidence="2">
    <location>
        <begin position="599"/>
        <end position="620"/>
    </location>
</feature>
<evidence type="ECO:0000259" key="3">
    <source>
        <dbReference type="Pfam" id="PF25474"/>
    </source>
</evidence>
<protein>
    <recommendedName>
        <fullName evidence="3">TmcB/TmcC TPR repeats domain-containing protein</fullName>
    </recommendedName>
</protein>
<sequence length="642" mass="72869">MSGDDSKSVNSQGSTLTQGGREGQEQVPKFLEIFFAQMFPLYPQKKKSSSALQLILWTLFNIIFLTFCLFRIDLSTYKQTVLSKVITAIFYKELIASQPWIISLTRGLVNILLRVLFIPIISTAITSFDCYSEQYVSEAGEEITQSFWRADSTLICFSSIYQYISFALSLIILVFLFIYSAVVNLLIFNHNPKNGGLFSCPNGEFNLLQGIFVFGIVFSQRLLYNWQFWRGVVGVLVPVILIIMIVIQNPYYSFWSNYLAAIPWIIFGVMRLFLEIGYAIEEAIHSIVPLILFLIIGLIVTVIGVSNKQPLQQKAKSQSRSSQSLPKLKDPLDIEIRLRFLQIKELRDRSYLNYANCIYTRVLKQHMKCAVLQFHYGAFLQYYCKNYMKTQSVYKLARQSNPSIPLRFILHCKTKEGGGNQNGQSGGSEIGSIAFTAKAQQAEQLHEAAKSGMLEFFENLTSLRINFDLIYPQLKVIVESEAKSRKCYEELISMQSQNTMILRNYARLLLDIYKDEDTAEIILQRAEMIEDTQQEEPGLESRTDPADGQDQSNLNLVSSGGEQKKKTSKKNKKKKEQGTNVISELQGGNSGQDVALHRLIIILILISHTIAIMSAIVGTIHQNHTKLDQKTSSKFAHSLQLP</sequence>
<dbReference type="OrthoDB" id="60033at2759"/>
<feature type="transmembrane region" description="Helical" evidence="2">
    <location>
        <begin position="254"/>
        <end position="274"/>
    </location>
</feature>
<organism evidence="4 5">
    <name type="scientific">Streblomastix strix</name>
    <dbReference type="NCBI Taxonomy" id="222440"/>
    <lineage>
        <taxon>Eukaryota</taxon>
        <taxon>Metamonada</taxon>
        <taxon>Preaxostyla</taxon>
        <taxon>Oxymonadida</taxon>
        <taxon>Streblomastigidae</taxon>
        <taxon>Streblomastix</taxon>
    </lineage>
</organism>
<gene>
    <name evidence="4" type="ORF">EZS28_016142</name>
</gene>
<accession>A0A5J4W0L7</accession>
<feature type="region of interest" description="Disordered" evidence="1">
    <location>
        <begin position="532"/>
        <end position="585"/>
    </location>
</feature>
<evidence type="ECO:0000256" key="2">
    <source>
        <dbReference type="SAM" id="Phobius"/>
    </source>
</evidence>
<feature type="transmembrane region" description="Helical" evidence="2">
    <location>
        <begin position="51"/>
        <end position="70"/>
    </location>
</feature>
<feature type="domain" description="TmcB/TmcC TPR repeats" evidence="3">
    <location>
        <begin position="430"/>
        <end position="535"/>
    </location>
</feature>
<feature type="transmembrane region" description="Helical" evidence="2">
    <location>
        <begin position="231"/>
        <end position="248"/>
    </location>
</feature>
<keyword evidence="2" id="KW-1133">Transmembrane helix</keyword>
<feature type="compositionally biased region" description="Polar residues" evidence="1">
    <location>
        <begin position="8"/>
        <end position="18"/>
    </location>
</feature>
<reference evidence="4 5" key="1">
    <citation type="submission" date="2019-03" db="EMBL/GenBank/DDBJ databases">
        <title>Single cell metagenomics reveals metabolic interactions within the superorganism composed of flagellate Streblomastix strix and complex community of Bacteroidetes bacteria on its surface.</title>
        <authorList>
            <person name="Treitli S.C."/>
            <person name="Kolisko M."/>
            <person name="Husnik F."/>
            <person name="Keeling P."/>
            <person name="Hampl V."/>
        </authorList>
    </citation>
    <scope>NUCLEOTIDE SEQUENCE [LARGE SCALE GENOMIC DNA]</scope>
    <source>
        <strain evidence="4">ST1C</strain>
    </source>
</reference>
<feature type="transmembrane region" description="Helical" evidence="2">
    <location>
        <begin position="163"/>
        <end position="187"/>
    </location>
</feature>
<comment type="caution">
    <text evidence="4">The sequence shown here is derived from an EMBL/GenBank/DDBJ whole genome shotgun (WGS) entry which is preliminary data.</text>
</comment>
<dbReference type="PANTHER" id="PTHR31600:SF2">
    <property type="entry name" value="GAMETE ENRICHED GENE 10 PROTEIN-RELATED"/>
    <property type="match status" value="1"/>
</dbReference>
<keyword evidence="2" id="KW-0472">Membrane</keyword>
<feature type="compositionally biased region" description="Basic residues" evidence="1">
    <location>
        <begin position="566"/>
        <end position="575"/>
    </location>
</feature>
<feature type="region of interest" description="Disordered" evidence="1">
    <location>
        <begin position="1"/>
        <end position="23"/>
    </location>
</feature>
<dbReference type="InterPro" id="IPR052994">
    <property type="entry name" value="Tiny_macrocysts_regulators"/>
</dbReference>
<evidence type="ECO:0000313" key="5">
    <source>
        <dbReference type="Proteomes" id="UP000324800"/>
    </source>
</evidence>
<dbReference type="Proteomes" id="UP000324800">
    <property type="component" value="Unassembled WGS sequence"/>
</dbReference>
<dbReference type="EMBL" id="SNRW01004028">
    <property type="protein sequence ID" value="KAA6388332.1"/>
    <property type="molecule type" value="Genomic_DNA"/>
</dbReference>
<dbReference type="Pfam" id="PF25474">
    <property type="entry name" value="TPR_TmcB"/>
    <property type="match status" value="1"/>
</dbReference>
<dbReference type="AlphaFoldDB" id="A0A5J4W0L7"/>